<dbReference type="GO" id="GO:0003007">
    <property type="term" value="P:heart morphogenesis"/>
    <property type="evidence" value="ECO:0007669"/>
    <property type="project" value="UniProtKB-ARBA"/>
</dbReference>
<keyword evidence="8" id="KW-0472">Membrane</keyword>
<protein>
    <recommendedName>
        <fullName evidence="13">Ig-like domain-containing protein</fullName>
    </recommendedName>
</protein>
<dbReference type="FunFam" id="2.60.40.10:FF:000357">
    <property type="entry name" value="Fc receptor like 1"/>
    <property type="match status" value="2"/>
</dbReference>
<feature type="signal peptide" evidence="12">
    <location>
        <begin position="1"/>
        <end position="20"/>
    </location>
</feature>
<reference evidence="14 15" key="1">
    <citation type="submission" date="2024-09" db="EMBL/GenBank/DDBJ databases">
        <title>A chromosome-level genome assembly of Gray's grenadier anchovy, Coilia grayii.</title>
        <authorList>
            <person name="Fu Z."/>
        </authorList>
    </citation>
    <scope>NUCLEOTIDE SEQUENCE [LARGE SCALE GENOMIC DNA]</scope>
    <source>
        <strain evidence="14">G4</strain>
        <tissue evidence="14">Muscle</tissue>
    </source>
</reference>
<keyword evidence="6" id="KW-0677">Repeat</keyword>
<dbReference type="FunFam" id="2.60.40.10:FF:000107">
    <property type="entry name" value="Myosin, light chain kinase a"/>
    <property type="match status" value="1"/>
</dbReference>
<dbReference type="Pfam" id="PF13927">
    <property type="entry name" value="Ig_3"/>
    <property type="match status" value="2"/>
</dbReference>
<dbReference type="Gene3D" id="2.60.40.10">
    <property type="entry name" value="Immunoglobulins"/>
    <property type="match status" value="4"/>
</dbReference>
<feature type="domain" description="Ig-like" evidence="13">
    <location>
        <begin position="213"/>
        <end position="295"/>
    </location>
</feature>
<dbReference type="InterPro" id="IPR007110">
    <property type="entry name" value="Ig-like_dom"/>
</dbReference>
<dbReference type="SMART" id="SM00409">
    <property type="entry name" value="IG"/>
    <property type="match status" value="4"/>
</dbReference>
<dbReference type="InterPro" id="IPR013098">
    <property type="entry name" value="Ig_I-set"/>
</dbReference>
<keyword evidence="5 12" id="KW-0732">Signal</keyword>
<evidence type="ECO:0000313" key="15">
    <source>
        <dbReference type="Proteomes" id="UP001591681"/>
    </source>
</evidence>
<keyword evidence="11" id="KW-0393">Immunoglobulin domain</keyword>
<evidence type="ECO:0000256" key="5">
    <source>
        <dbReference type="ARBA" id="ARBA00022729"/>
    </source>
</evidence>
<dbReference type="InterPro" id="IPR003598">
    <property type="entry name" value="Ig_sub2"/>
</dbReference>
<dbReference type="GO" id="GO:0055013">
    <property type="term" value="P:cardiac muscle cell development"/>
    <property type="evidence" value="ECO:0007669"/>
    <property type="project" value="UniProtKB-ARBA"/>
</dbReference>
<evidence type="ECO:0000256" key="2">
    <source>
        <dbReference type="ARBA" id="ARBA00004236"/>
    </source>
</evidence>
<proteinExistence type="predicted"/>
<evidence type="ECO:0000256" key="3">
    <source>
        <dbReference type="ARBA" id="ARBA00022475"/>
    </source>
</evidence>
<name>A0ABD1JHZ8_9TELE</name>
<evidence type="ECO:0000256" key="4">
    <source>
        <dbReference type="ARBA" id="ARBA00022692"/>
    </source>
</evidence>
<comment type="subcellular location">
    <subcellularLocation>
        <location evidence="2">Cell membrane</location>
    </subcellularLocation>
    <subcellularLocation>
        <location evidence="1">Membrane</location>
        <topology evidence="1">Single-pass membrane protein</topology>
    </subcellularLocation>
</comment>
<comment type="caution">
    <text evidence="14">The sequence shown here is derived from an EMBL/GenBank/DDBJ whole genome shotgun (WGS) entry which is preliminary data.</text>
</comment>
<dbReference type="EMBL" id="JBHFQA010000015">
    <property type="protein sequence ID" value="KAL2086356.1"/>
    <property type="molecule type" value="Genomic_DNA"/>
</dbReference>
<evidence type="ECO:0000256" key="10">
    <source>
        <dbReference type="ARBA" id="ARBA00023180"/>
    </source>
</evidence>
<evidence type="ECO:0000256" key="12">
    <source>
        <dbReference type="SAM" id="SignalP"/>
    </source>
</evidence>
<keyword evidence="15" id="KW-1185">Reference proteome</keyword>
<evidence type="ECO:0000256" key="11">
    <source>
        <dbReference type="ARBA" id="ARBA00023319"/>
    </source>
</evidence>
<dbReference type="FunFam" id="2.60.40.10:FF:001452">
    <property type="entry name" value="Uncharacterized protein, isoform F"/>
    <property type="match status" value="1"/>
</dbReference>
<evidence type="ECO:0000259" key="13">
    <source>
        <dbReference type="PROSITE" id="PS50835"/>
    </source>
</evidence>
<dbReference type="AlphaFoldDB" id="A0ABD1JHZ8"/>
<evidence type="ECO:0000256" key="6">
    <source>
        <dbReference type="ARBA" id="ARBA00022737"/>
    </source>
</evidence>
<dbReference type="PROSITE" id="PS50835">
    <property type="entry name" value="IG_LIKE"/>
    <property type="match status" value="4"/>
</dbReference>
<accession>A0ABD1JHZ8</accession>
<gene>
    <name evidence="14" type="ORF">ACEWY4_017415</name>
</gene>
<dbReference type="InterPro" id="IPR009138">
    <property type="entry name" value="Neural_cell_adh"/>
</dbReference>
<dbReference type="InterPro" id="IPR003599">
    <property type="entry name" value="Ig_sub"/>
</dbReference>
<evidence type="ECO:0000313" key="14">
    <source>
        <dbReference type="EMBL" id="KAL2086356.1"/>
    </source>
</evidence>
<keyword evidence="3" id="KW-1003">Cell membrane</keyword>
<dbReference type="PANTHER" id="PTHR12231:SF267">
    <property type="entry name" value="BASEMENT MEMBRANE-SPECIFIC HEPARAN SULFATE PROTEOGLYCAN CORE PROTEIN"/>
    <property type="match status" value="1"/>
</dbReference>
<keyword evidence="9" id="KW-1015">Disulfide bond</keyword>
<sequence>MAVSRATLLLACLLLHTVAGQAPSLSIEPRGAGMRLGESATFRCRVMSGTQPVKLEWKKTNSQALGDNVQVSADGGVLTISNVQASNQGSYRCIGTNSQGRGTITATLNIKQSPKVRVTPASPVDVRVGEALSLECHATGKPRPTIAWYKQDAAHETALVSTATTDSTAQYQVAVVSAQHAGTYMCRARNREGSTEMKVEVRVASGGAGGSLPRPTVSVEEITAVQGQSVSMHCKATGTPTPVISWSKLRAPLPWQHKVEGGTLTLTNVGRQDSGQYICTATNSAGETEAYVQLEVEAPPYTTTIPDQASARVGDALRLQCLAHGSHPITFHWSRVGGAPLPASAKSTKEGQLLIGRLGASDGGVYKCTATNHVGSHEAQARVTVRG</sequence>
<dbReference type="SMART" id="SM00408">
    <property type="entry name" value="IGc2"/>
    <property type="match status" value="4"/>
</dbReference>
<organism evidence="14 15">
    <name type="scientific">Coilia grayii</name>
    <name type="common">Gray's grenadier anchovy</name>
    <dbReference type="NCBI Taxonomy" id="363190"/>
    <lineage>
        <taxon>Eukaryota</taxon>
        <taxon>Metazoa</taxon>
        <taxon>Chordata</taxon>
        <taxon>Craniata</taxon>
        <taxon>Vertebrata</taxon>
        <taxon>Euteleostomi</taxon>
        <taxon>Actinopterygii</taxon>
        <taxon>Neopterygii</taxon>
        <taxon>Teleostei</taxon>
        <taxon>Clupei</taxon>
        <taxon>Clupeiformes</taxon>
        <taxon>Clupeoidei</taxon>
        <taxon>Engraulidae</taxon>
        <taxon>Coilinae</taxon>
        <taxon>Coilia</taxon>
    </lineage>
</organism>
<feature type="domain" description="Ig-like" evidence="13">
    <location>
        <begin position="300"/>
        <end position="384"/>
    </location>
</feature>
<evidence type="ECO:0000256" key="9">
    <source>
        <dbReference type="ARBA" id="ARBA00023157"/>
    </source>
</evidence>
<feature type="chain" id="PRO_5044745750" description="Ig-like domain-containing protein" evidence="12">
    <location>
        <begin position="21"/>
        <end position="387"/>
    </location>
</feature>
<feature type="domain" description="Ig-like" evidence="13">
    <location>
        <begin position="114"/>
        <end position="204"/>
    </location>
</feature>
<dbReference type="InterPro" id="IPR051170">
    <property type="entry name" value="Neural/epithelial_adhesion"/>
</dbReference>
<dbReference type="InterPro" id="IPR036179">
    <property type="entry name" value="Ig-like_dom_sf"/>
</dbReference>
<dbReference type="GO" id="GO:0005886">
    <property type="term" value="C:plasma membrane"/>
    <property type="evidence" value="ECO:0007669"/>
    <property type="project" value="UniProtKB-SubCell"/>
</dbReference>
<keyword evidence="7" id="KW-1133">Transmembrane helix</keyword>
<dbReference type="Proteomes" id="UP001591681">
    <property type="component" value="Unassembled WGS sequence"/>
</dbReference>
<dbReference type="PANTHER" id="PTHR12231">
    <property type="entry name" value="CTX-RELATED TYPE I TRANSMEMBRANE PROTEIN"/>
    <property type="match status" value="1"/>
</dbReference>
<feature type="domain" description="Ig-like" evidence="13">
    <location>
        <begin position="23"/>
        <end position="109"/>
    </location>
</feature>
<evidence type="ECO:0000256" key="1">
    <source>
        <dbReference type="ARBA" id="ARBA00004167"/>
    </source>
</evidence>
<dbReference type="InterPro" id="IPR013783">
    <property type="entry name" value="Ig-like_fold"/>
</dbReference>
<keyword evidence="10" id="KW-0325">Glycoprotein</keyword>
<dbReference type="Pfam" id="PF07679">
    <property type="entry name" value="I-set"/>
    <property type="match status" value="2"/>
</dbReference>
<dbReference type="PRINTS" id="PR01838">
    <property type="entry name" value="NCAMFAMILY"/>
</dbReference>
<evidence type="ECO:0000256" key="7">
    <source>
        <dbReference type="ARBA" id="ARBA00022989"/>
    </source>
</evidence>
<dbReference type="SUPFAM" id="SSF48726">
    <property type="entry name" value="Immunoglobulin"/>
    <property type="match status" value="4"/>
</dbReference>
<evidence type="ECO:0000256" key="8">
    <source>
        <dbReference type="ARBA" id="ARBA00023136"/>
    </source>
</evidence>
<keyword evidence="4" id="KW-0812">Transmembrane</keyword>